<dbReference type="InterPro" id="IPR029063">
    <property type="entry name" value="SAM-dependent_MTases_sf"/>
</dbReference>
<dbReference type="Gene3D" id="3.40.50.150">
    <property type="entry name" value="Vaccinia Virus protein VP39"/>
    <property type="match status" value="1"/>
</dbReference>
<dbReference type="EMBL" id="JAFIWB010000036">
    <property type="protein sequence ID" value="MBN6104671.1"/>
    <property type="molecule type" value="Genomic_DNA"/>
</dbReference>
<evidence type="ECO:0000256" key="1">
    <source>
        <dbReference type="ARBA" id="ARBA00022603"/>
    </source>
</evidence>
<evidence type="ECO:0000313" key="4">
    <source>
        <dbReference type="Proteomes" id="UP000695802"/>
    </source>
</evidence>
<dbReference type="SUPFAM" id="SSF53335">
    <property type="entry name" value="S-adenosyl-L-methionine-dependent methyltransferases"/>
    <property type="match status" value="1"/>
</dbReference>
<dbReference type="InterPro" id="IPR007213">
    <property type="entry name" value="Ppm1/Ppm2/Tcmp"/>
</dbReference>
<comment type="caution">
    <text evidence="3">The sequence shown here is derived from an EMBL/GenBank/DDBJ whole genome shotgun (WGS) entry which is preliminary data.</text>
</comment>
<dbReference type="GO" id="GO:0032259">
    <property type="term" value="P:methylation"/>
    <property type="evidence" value="ECO:0007669"/>
    <property type="project" value="UniProtKB-KW"/>
</dbReference>
<dbReference type="RefSeq" id="WP_206231032.1">
    <property type="nucleotide sequence ID" value="NZ_JAFIWB010000036.1"/>
</dbReference>
<keyword evidence="2" id="KW-0808">Transferase</keyword>
<reference evidence="3 4" key="1">
    <citation type="submission" date="2021-02" db="EMBL/GenBank/DDBJ databases">
        <title>Taxonomically Unique Crown Gall-Associated Xanthomonas Stains Have Deficiency in Virulence Repertories.</title>
        <authorList>
            <person name="Mafakheri H."/>
            <person name="Taghavi S.M."/>
            <person name="Dimkic I."/>
            <person name="Nemanja K."/>
            <person name="Osdaghi E."/>
        </authorList>
    </citation>
    <scope>NUCLEOTIDE SEQUENCE [LARGE SCALE GENOMIC DNA]</scope>
    <source>
        <strain evidence="3 4">FX4</strain>
    </source>
</reference>
<dbReference type="Proteomes" id="UP000695802">
    <property type="component" value="Unassembled WGS sequence"/>
</dbReference>
<sequence>MARLSTAQVLAAAAVLQARTGADGSAWNARVAEACLRHGGGTGARLLHALGTRKGRGLLRLLEDAMLPGITAHYAWRKRRIRAWAEQACADGTRQVVILGAGFDGLGTELAGGAAQPRVYEVDLAPTIALKRRALASLRFDRPRLHFVACDLAQAALPVALVGAPQFDPDAATLVIAEGVVMYLPIPAALRLLHGLAGLLRQARCIATAMQTRADGRADFVLARPWLRHWLRWNGEPFRWGCSSAALPGALRRAGLAMDTLADPDDQADPDPCPGEWLFAGAILPGPRPALGR</sequence>
<keyword evidence="4" id="KW-1185">Reference proteome</keyword>
<dbReference type="GO" id="GO:0008168">
    <property type="term" value="F:methyltransferase activity"/>
    <property type="evidence" value="ECO:0007669"/>
    <property type="project" value="UniProtKB-KW"/>
</dbReference>
<proteinExistence type="predicted"/>
<accession>A0ABS3BB65</accession>
<dbReference type="PANTHER" id="PTHR43619">
    <property type="entry name" value="S-ADENOSYL-L-METHIONINE-DEPENDENT METHYLTRANSFERASE YKTD-RELATED"/>
    <property type="match status" value="1"/>
</dbReference>
<keyword evidence="1 3" id="KW-0489">Methyltransferase</keyword>
<name>A0ABS3BB65_9XANT</name>
<dbReference type="Pfam" id="PF04072">
    <property type="entry name" value="LCM"/>
    <property type="match status" value="1"/>
</dbReference>
<protein>
    <submittedName>
        <fullName evidence="3">Class I SAM-dependent methyltransferase</fullName>
    </submittedName>
</protein>
<evidence type="ECO:0000256" key="2">
    <source>
        <dbReference type="ARBA" id="ARBA00022679"/>
    </source>
</evidence>
<evidence type="ECO:0000313" key="3">
    <source>
        <dbReference type="EMBL" id="MBN6104671.1"/>
    </source>
</evidence>
<dbReference type="PANTHER" id="PTHR43619:SF2">
    <property type="entry name" value="S-ADENOSYL-L-METHIONINE-DEPENDENT METHYLTRANSFERASES SUPERFAMILY PROTEIN"/>
    <property type="match status" value="1"/>
</dbReference>
<gene>
    <name evidence="3" type="ORF">JR064_21120</name>
</gene>
<organism evidence="3 4">
    <name type="scientific">Xanthomonas bonasiae</name>
    <dbReference type="NCBI Taxonomy" id="2810351"/>
    <lineage>
        <taxon>Bacteria</taxon>
        <taxon>Pseudomonadati</taxon>
        <taxon>Pseudomonadota</taxon>
        <taxon>Gammaproteobacteria</taxon>
        <taxon>Lysobacterales</taxon>
        <taxon>Lysobacteraceae</taxon>
        <taxon>Xanthomonas</taxon>
    </lineage>
</organism>